<sequence>MIVLHLTWLLNSFHLATSYRHLPNNQVPSYTYGGGKPAHQRYRATLQDIPFHVLVVYSNLYCSGALIRSKIAITSASCLIVDVIRRPVVKVGSETITGPGQVIPIIDIKLHEYYKYMSSIDNDIAMLVLKEHVAFNHLVKKAVIVEPEVTLRTGVTIEVSGYGNINLGQTYVNQLIWTEMAVMDNEECSLTHKHLLTNSNFCAKYAPERRLSDNGGPAVYNRDLLVGILSYGGTNETAPHIAIFTNISYFHRWILLNTKRYLEKYCLPNSDSSEYSDNDEGNDSASS</sequence>
<organism evidence="1 2">
    <name type="scientific">Mythimna loreyi</name>
    <dbReference type="NCBI Taxonomy" id="667449"/>
    <lineage>
        <taxon>Eukaryota</taxon>
        <taxon>Metazoa</taxon>
        <taxon>Ecdysozoa</taxon>
        <taxon>Arthropoda</taxon>
        <taxon>Hexapoda</taxon>
        <taxon>Insecta</taxon>
        <taxon>Pterygota</taxon>
        <taxon>Neoptera</taxon>
        <taxon>Endopterygota</taxon>
        <taxon>Lepidoptera</taxon>
        <taxon>Glossata</taxon>
        <taxon>Ditrysia</taxon>
        <taxon>Noctuoidea</taxon>
        <taxon>Noctuidae</taxon>
        <taxon>Noctuinae</taxon>
        <taxon>Hadenini</taxon>
        <taxon>Mythimna</taxon>
    </lineage>
</organism>
<keyword evidence="2" id="KW-1185">Reference proteome</keyword>
<evidence type="ECO:0000313" key="1">
    <source>
        <dbReference type="EMBL" id="KAJ8729249.1"/>
    </source>
</evidence>
<accession>A0ACC2R103</accession>
<dbReference type="Proteomes" id="UP001231649">
    <property type="component" value="Chromosome 10"/>
</dbReference>
<reference evidence="1" key="1">
    <citation type="submission" date="2023-03" db="EMBL/GenBank/DDBJ databases">
        <title>Chromosome-level genomes of two armyworms, Mythimna separata and Mythimna loreyi, provide insights into the biosynthesis and reception of sex pheromones.</title>
        <authorList>
            <person name="Zhao H."/>
        </authorList>
    </citation>
    <scope>NUCLEOTIDE SEQUENCE</scope>
    <source>
        <strain evidence="1">BeijingLab</strain>
    </source>
</reference>
<gene>
    <name evidence="1" type="ORF">PYW08_000830</name>
</gene>
<name>A0ACC2R103_9NEOP</name>
<protein>
    <submittedName>
        <fullName evidence="1">Uncharacterized protein</fullName>
    </submittedName>
</protein>
<dbReference type="EMBL" id="CM056786">
    <property type="protein sequence ID" value="KAJ8729249.1"/>
    <property type="molecule type" value="Genomic_DNA"/>
</dbReference>
<evidence type="ECO:0000313" key="2">
    <source>
        <dbReference type="Proteomes" id="UP001231649"/>
    </source>
</evidence>
<comment type="caution">
    <text evidence="1">The sequence shown here is derived from an EMBL/GenBank/DDBJ whole genome shotgun (WGS) entry which is preliminary data.</text>
</comment>
<proteinExistence type="predicted"/>